<dbReference type="PANTHER" id="PTHR22762:SF89">
    <property type="entry name" value="ALPHA-XYLOSIDASE"/>
    <property type="match status" value="1"/>
</dbReference>
<name>F7VFC3_9PROT</name>
<dbReference type="InterPro" id="IPR033403">
    <property type="entry name" value="DUF5110"/>
</dbReference>
<dbReference type="PANTHER" id="PTHR22762">
    <property type="entry name" value="ALPHA-GLUCOSIDASE"/>
    <property type="match status" value="1"/>
</dbReference>
<dbReference type="SUPFAM" id="SSF51011">
    <property type="entry name" value="Glycosyl hydrolase domain"/>
    <property type="match status" value="1"/>
</dbReference>
<evidence type="ECO:0000256" key="3">
    <source>
        <dbReference type="SAM" id="SignalP"/>
    </source>
</evidence>
<feature type="signal peptide" evidence="3">
    <location>
        <begin position="1"/>
        <end position="38"/>
    </location>
</feature>
<gene>
    <name evidence="7" type="ORF">ATPR_2072</name>
</gene>
<protein>
    <submittedName>
        <fullName evidence="7">Alpha-glucosidase</fullName>
    </submittedName>
</protein>
<dbReference type="InterPro" id="IPR013780">
    <property type="entry name" value="Glyco_hydro_b"/>
</dbReference>
<feature type="chain" id="PRO_5003364062" evidence="3">
    <location>
        <begin position="39"/>
        <end position="957"/>
    </location>
</feature>
<feature type="domain" description="Glycosyl hydrolase family 31 C-terminal" evidence="6">
    <location>
        <begin position="580"/>
        <end position="670"/>
    </location>
</feature>
<dbReference type="Pfam" id="PF21365">
    <property type="entry name" value="Glyco_hydro_31_3rd"/>
    <property type="match status" value="1"/>
</dbReference>
<dbReference type="GO" id="GO:0006491">
    <property type="term" value="P:N-glycan processing"/>
    <property type="evidence" value="ECO:0007669"/>
    <property type="project" value="TreeGrafter"/>
</dbReference>
<dbReference type="EMBL" id="BABS01000065">
    <property type="protein sequence ID" value="GAA09068.1"/>
    <property type="molecule type" value="Genomic_DNA"/>
</dbReference>
<proteinExistence type="inferred from homology"/>
<evidence type="ECO:0000313" key="7">
    <source>
        <dbReference type="EMBL" id="GAA09068.1"/>
    </source>
</evidence>
<accession>F7VFC3</accession>
<dbReference type="CDD" id="cd06595">
    <property type="entry name" value="GH31_u1"/>
    <property type="match status" value="1"/>
</dbReference>
<dbReference type="GO" id="GO:0090599">
    <property type="term" value="F:alpha-glucosidase activity"/>
    <property type="evidence" value="ECO:0007669"/>
    <property type="project" value="TreeGrafter"/>
</dbReference>
<dbReference type="InterPro" id="IPR017853">
    <property type="entry name" value="GH"/>
</dbReference>
<dbReference type="Proteomes" id="UP000004319">
    <property type="component" value="Unassembled WGS sequence"/>
</dbReference>
<evidence type="ECO:0000259" key="6">
    <source>
        <dbReference type="Pfam" id="PF21365"/>
    </source>
</evidence>
<dbReference type="SUPFAM" id="SSF51445">
    <property type="entry name" value="(Trans)glycosidases"/>
    <property type="match status" value="1"/>
</dbReference>
<dbReference type="Gene3D" id="3.20.20.80">
    <property type="entry name" value="Glycosidases"/>
    <property type="match status" value="1"/>
</dbReference>
<evidence type="ECO:0000256" key="1">
    <source>
        <dbReference type="ARBA" id="ARBA00007806"/>
    </source>
</evidence>
<dbReference type="Pfam" id="PF01055">
    <property type="entry name" value="Glyco_hydro_31_2nd"/>
    <property type="match status" value="1"/>
</dbReference>
<organism evidence="7 8">
    <name type="scientific">Acetobacter tropicalis NBRC 101654</name>
    <dbReference type="NCBI Taxonomy" id="749388"/>
    <lineage>
        <taxon>Bacteria</taxon>
        <taxon>Pseudomonadati</taxon>
        <taxon>Pseudomonadota</taxon>
        <taxon>Alphaproteobacteria</taxon>
        <taxon>Acetobacterales</taxon>
        <taxon>Acetobacteraceae</taxon>
        <taxon>Acetobacter</taxon>
    </lineage>
</organism>
<evidence type="ECO:0000256" key="2">
    <source>
        <dbReference type="RuleBase" id="RU361185"/>
    </source>
</evidence>
<dbReference type="InterPro" id="IPR048395">
    <property type="entry name" value="Glyco_hydro_31_C"/>
</dbReference>
<feature type="domain" description="DUF5110" evidence="5">
    <location>
        <begin position="687"/>
        <end position="756"/>
    </location>
</feature>
<dbReference type="Pfam" id="PF17137">
    <property type="entry name" value="DUF5110"/>
    <property type="match status" value="1"/>
</dbReference>
<dbReference type="AlphaFoldDB" id="F7VFC3"/>
<feature type="domain" description="Glycoside hydrolase family 31 TIM barrel" evidence="4">
    <location>
        <begin position="259"/>
        <end position="570"/>
    </location>
</feature>
<keyword evidence="3" id="KW-0732">Signal</keyword>
<dbReference type="GO" id="GO:0005975">
    <property type="term" value="P:carbohydrate metabolic process"/>
    <property type="evidence" value="ECO:0007669"/>
    <property type="project" value="InterPro"/>
</dbReference>
<dbReference type="Gene3D" id="2.60.40.1180">
    <property type="entry name" value="Golgi alpha-mannosidase II"/>
    <property type="match status" value="1"/>
</dbReference>
<reference evidence="7 8" key="1">
    <citation type="journal article" date="2011" name="Biochem. Biophys. Res. Commun.">
        <title>Increased number of Arginine-based salt bridges contributes to the thermotolerance of thermotolerant acetic acid bacteria, Acetobacter tropicalis SKU1100.</title>
        <authorList>
            <person name="Matsutani M."/>
            <person name="Hirakawa H."/>
            <person name="Nishikura M."/>
            <person name="Soemphol W."/>
            <person name="Ali I.A.I."/>
            <person name="Yakushi T."/>
            <person name="Matsushita K."/>
        </authorList>
    </citation>
    <scope>NUCLEOTIDE SEQUENCE [LARGE SCALE GENOMIC DNA]</scope>
    <source>
        <strain evidence="7 8">NBRC 101654</strain>
    </source>
</reference>
<comment type="similarity">
    <text evidence="1 2">Belongs to the glycosyl hydrolase 31 family.</text>
</comment>
<dbReference type="InterPro" id="IPR000322">
    <property type="entry name" value="Glyco_hydro_31_TIM"/>
</dbReference>
<keyword evidence="2" id="KW-0326">Glycosidase</keyword>
<evidence type="ECO:0000259" key="5">
    <source>
        <dbReference type="Pfam" id="PF17137"/>
    </source>
</evidence>
<evidence type="ECO:0000259" key="4">
    <source>
        <dbReference type="Pfam" id="PF01055"/>
    </source>
</evidence>
<comment type="caution">
    <text evidence="7">The sequence shown here is derived from an EMBL/GenBank/DDBJ whole genome shotgun (WGS) entry which is preliminary data.</text>
</comment>
<evidence type="ECO:0000313" key="8">
    <source>
        <dbReference type="Proteomes" id="UP000004319"/>
    </source>
</evidence>
<sequence>MNLRLDEMGAGCKGRRWSRRRVCLSLILVTVSPSLTYAASIPATGSEKWVVSGRSSPVANPAAMVRFGNARFTILTDRLVRMEWAEDRQFEDRASLVFVNRNLPVPDYTQRAQDGALEIRTACLFLHYRPLGNGAFTADSLHVDVTCGSPRPEWRPGQTDDSNLLGTTRTLDGSDGIKLREPMEPGLVSRSGWALVDDTGRPVFDRDFPVQKVPSASPLTWPWAIAPRSGPRQDLYFFGYGHDYKRALGDFTQVAGKIPLPPKSVFGVWWSRYWSYSDQELLALTDDFAQHSLPLDVMVLDMDWHLNQDQLVARGLKDLSGHKLGWTGYSWNRLLFPDPSGFLQRLHDSGVKVSLNLHPASGVQKWEDAYSDVKATLGPSVGQESYVPFAPTDQHYVDAYFSLLHRPLEKQGVDFWWLDWQQENKTALPGLNPTWWLNYLHFMEQEAEGARPLIFHRWGGLGNHRYQIGFSGDTKSDWASLAFQPWFTATAANVGYAYWSHDIGGHAPGAVEPELYTRWIQFGILSPIFRTHTTKNPDAERRVWAYPEPYADVMQDALRQRALLFPYLYTEARQTYENGVAFLHPLYYEWPEQDDAYSTKGEYVFGSQMIAAPITAPVDPMTGLAEKTVWVPPGEWIEQCSGALLNGPQLRVKHYTLEQIPVLMRTGAIIPERKAATGEGSNTKAVLALNIWPLREGQRSDYEVYDDTGEGLTYQTGQYTRLPVEVVRGGGPQKKDKLHIVIGPEKSGRLAGKQRTALAHSVTNLRSYEIRLPADLPPVSVSVNGHSLNFTVRKNVAGWRYDGNTLTTIIPVPPTDVTKSVVVDVIRDVAPVATREGRDGFAGRLSLLRASYGALAPFERFLHAPDALVAALQTGDRMSYCPSCAVDELGQFKMKSKEASEALRTHADLLHKAIETNERALFYGVNKHNPQAMSARSSELQKALAKALAFMREVDQF</sequence>
<keyword evidence="2" id="KW-0378">Hydrolase</keyword>